<dbReference type="InParanoid" id="B0DYV3"/>
<evidence type="ECO:0000256" key="2">
    <source>
        <dbReference type="SAM" id="Phobius"/>
    </source>
</evidence>
<reference evidence="3 4" key="1">
    <citation type="journal article" date="2008" name="Nature">
        <title>The genome of Laccaria bicolor provides insights into mycorrhizal symbiosis.</title>
        <authorList>
            <person name="Martin F."/>
            <person name="Aerts A."/>
            <person name="Ahren D."/>
            <person name="Brun A."/>
            <person name="Danchin E.G.J."/>
            <person name="Duchaussoy F."/>
            <person name="Gibon J."/>
            <person name="Kohler A."/>
            <person name="Lindquist E."/>
            <person name="Pereda V."/>
            <person name="Salamov A."/>
            <person name="Shapiro H.J."/>
            <person name="Wuyts J."/>
            <person name="Blaudez D."/>
            <person name="Buee M."/>
            <person name="Brokstein P."/>
            <person name="Canbaeck B."/>
            <person name="Cohen D."/>
            <person name="Courty P.E."/>
            <person name="Coutinho P.M."/>
            <person name="Delaruelle C."/>
            <person name="Detter J.C."/>
            <person name="Deveau A."/>
            <person name="DiFazio S."/>
            <person name="Duplessis S."/>
            <person name="Fraissinet-Tachet L."/>
            <person name="Lucic E."/>
            <person name="Frey-Klett P."/>
            <person name="Fourrey C."/>
            <person name="Feussner I."/>
            <person name="Gay G."/>
            <person name="Grimwood J."/>
            <person name="Hoegger P.J."/>
            <person name="Jain P."/>
            <person name="Kilaru S."/>
            <person name="Labbe J."/>
            <person name="Lin Y.C."/>
            <person name="Legue V."/>
            <person name="Le Tacon F."/>
            <person name="Marmeisse R."/>
            <person name="Melayah D."/>
            <person name="Montanini B."/>
            <person name="Muratet M."/>
            <person name="Nehls U."/>
            <person name="Niculita-Hirzel H."/>
            <person name="Oudot-Le Secq M.P."/>
            <person name="Peter M."/>
            <person name="Quesneville H."/>
            <person name="Rajashekar B."/>
            <person name="Reich M."/>
            <person name="Rouhier N."/>
            <person name="Schmutz J."/>
            <person name="Yin T."/>
            <person name="Chalot M."/>
            <person name="Henrissat B."/>
            <person name="Kuees U."/>
            <person name="Lucas S."/>
            <person name="Van de Peer Y."/>
            <person name="Podila G.K."/>
            <person name="Polle A."/>
            <person name="Pukkila P.J."/>
            <person name="Richardson P.M."/>
            <person name="Rouze P."/>
            <person name="Sanders I.R."/>
            <person name="Stajich J.E."/>
            <person name="Tunlid A."/>
            <person name="Tuskan G."/>
            <person name="Grigoriev I.V."/>
        </authorList>
    </citation>
    <scope>NUCLEOTIDE SEQUENCE [LARGE SCALE GENOMIC DNA]</scope>
    <source>
        <strain evidence="4">S238N-H82 / ATCC MYA-4686</strain>
    </source>
</reference>
<feature type="compositionally biased region" description="Polar residues" evidence="1">
    <location>
        <begin position="293"/>
        <end position="306"/>
    </location>
</feature>
<dbReference type="HOGENOM" id="CLU_492631_0_0_1"/>
<proteinExistence type="predicted"/>
<evidence type="ECO:0000256" key="1">
    <source>
        <dbReference type="SAM" id="MobiDB-lite"/>
    </source>
</evidence>
<protein>
    <submittedName>
        <fullName evidence="3">Predicted protein</fullName>
    </submittedName>
</protein>
<dbReference type="KEGG" id="lbc:LACBIDRAFT_334328"/>
<dbReference type="RefSeq" id="XP_001889116.1">
    <property type="nucleotide sequence ID" value="XM_001889081.1"/>
</dbReference>
<keyword evidence="4" id="KW-1185">Reference proteome</keyword>
<gene>
    <name evidence="3" type="ORF">LACBIDRAFT_334328</name>
</gene>
<keyword evidence="2" id="KW-1133">Transmembrane helix</keyword>
<keyword evidence="2" id="KW-0812">Transmembrane</keyword>
<dbReference type="OrthoDB" id="3049892at2759"/>
<feature type="transmembrane region" description="Helical" evidence="2">
    <location>
        <begin position="515"/>
        <end position="536"/>
    </location>
</feature>
<dbReference type="STRING" id="486041.B0DYV3"/>
<feature type="transmembrane region" description="Helical" evidence="2">
    <location>
        <begin position="484"/>
        <end position="509"/>
    </location>
</feature>
<feature type="region of interest" description="Disordered" evidence="1">
    <location>
        <begin position="292"/>
        <end position="334"/>
    </location>
</feature>
<dbReference type="GeneID" id="6084805"/>
<dbReference type="AlphaFoldDB" id="B0DYV3"/>
<sequence>MTAHERPQHDNKPPPTTTNTHERNANANTKTNETATHPHGRQYSPPPMTDDDTHAPTTKTRAHARRILLTSTEMGNDEPRTYRIEYGFHLKKVWNPCEKVWNPSPIPWNPSPKVMESIPPFHGIHLEFLQSTPHSMDSTWNNLGRVKYKVLRNWAMGQYYNPVDDEELHISSNVEKVKGIVKIYVSPLDPVELDFTKMQPSLKVPVTVNLNLGPVLKEVAVRWPPITRNHILVYDALDGLWVAEGIYDSAVEINDSILFDNSDGKATLHILVSSFESGISLSSIAPSRAHSLQGGSIPSMSHSSTPIRSHSRTHSISTSEDIQSGSIEPSTADAEDSVGQTSFTAYEMSLLHILKVPMNLTLTKALNNMRQVKQWPEKTPTEKEVTELFIGKASGAMFGVQPSVEFYSTFQKCKDAEELWGIDAKYTLKMLKEWMDQGGKPLKGKARVVEEAVAESSSKGLGKEKDKDKKKKKKKKKSEKSDEYLVKPHVMIVSTLVWLLLCLALQLFISVTGPTAAGFINVIFLAGFSLKCYTLATSPISWLLVWLAFVPCF</sequence>
<feature type="region of interest" description="Disordered" evidence="1">
    <location>
        <begin position="1"/>
        <end position="60"/>
    </location>
</feature>
<accession>B0DYV3</accession>
<feature type="compositionally biased region" description="Polar residues" evidence="1">
    <location>
        <begin position="320"/>
        <end position="329"/>
    </location>
</feature>
<feature type="compositionally biased region" description="Low complexity" evidence="1">
    <location>
        <begin position="25"/>
        <end position="35"/>
    </location>
</feature>
<feature type="compositionally biased region" description="Basic and acidic residues" evidence="1">
    <location>
        <begin position="1"/>
        <end position="12"/>
    </location>
</feature>
<name>B0DYV3_LACBS</name>
<keyword evidence="2" id="KW-0472">Membrane</keyword>
<dbReference type="EMBL" id="DS547152">
    <property type="protein sequence ID" value="EDR00207.1"/>
    <property type="molecule type" value="Genomic_DNA"/>
</dbReference>
<dbReference type="Proteomes" id="UP000001194">
    <property type="component" value="Unassembled WGS sequence"/>
</dbReference>
<organism evidence="4">
    <name type="scientific">Laccaria bicolor (strain S238N-H82 / ATCC MYA-4686)</name>
    <name type="common">Bicoloured deceiver</name>
    <name type="synonym">Laccaria laccata var. bicolor</name>
    <dbReference type="NCBI Taxonomy" id="486041"/>
    <lineage>
        <taxon>Eukaryota</taxon>
        <taxon>Fungi</taxon>
        <taxon>Dikarya</taxon>
        <taxon>Basidiomycota</taxon>
        <taxon>Agaricomycotina</taxon>
        <taxon>Agaricomycetes</taxon>
        <taxon>Agaricomycetidae</taxon>
        <taxon>Agaricales</taxon>
        <taxon>Agaricineae</taxon>
        <taxon>Hydnangiaceae</taxon>
        <taxon>Laccaria</taxon>
    </lineage>
</organism>
<evidence type="ECO:0000313" key="3">
    <source>
        <dbReference type="EMBL" id="EDR00207.1"/>
    </source>
</evidence>
<evidence type="ECO:0000313" key="4">
    <source>
        <dbReference type="Proteomes" id="UP000001194"/>
    </source>
</evidence>